<evidence type="ECO:0000313" key="4">
    <source>
        <dbReference type="Proteomes" id="UP000010988"/>
    </source>
</evidence>
<dbReference type="EMBL" id="BANR01000018">
    <property type="protein sequence ID" value="GAC49973.1"/>
    <property type="molecule type" value="Genomic_DNA"/>
</dbReference>
<dbReference type="RefSeq" id="WP_005177067.1">
    <property type="nucleotide sequence ID" value="NZ_BANR01000018.1"/>
</dbReference>
<comment type="caution">
    <text evidence="3">The sequence shown here is derived from an EMBL/GenBank/DDBJ whole genome shotgun (WGS) entry which is preliminary data.</text>
</comment>
<dbReference type="Proteomes" id="UP000010988">
    <property type="component" value="Unassembled WGS sequence"/>
</dbReference>
<dbReference type="eggNOG" id="ENOG5032S7P">
    <property type="taxonomic scope" value="Bacteria"/>
</dbReference>
<feature type="region of interest" description="Disordered" evidence="2">
    <location>
        <begin position="171"/>
        <end position="212"/>
    </location>
</feature>
<gene>
    <name evidence="3" type="ORF">GOACH_18_00970</name>
</gene>
<name>L7KQL6_9ACTN</name>
<evidence type="ECO:0000256" key="1">
    <source>
        <dbReference type="SAM" id="Coils"/>
    </source>
</evidence>
<feature type="region of interest" description="Disordered" evidence="2">
    <location>
        <begin position="314"/>
        <end position="333"/>
    </location>
</feature>
<proteinExistence type="predicted"/>
<feature type="coiled-coil region" evidence="1">
    <location>
        <begin position="236"/>
        <end position="284"/>
    </location>
</feature>
<keyword evidence="1" id="KW-0175">Coiled coil</keyword>
<evidence type="ECO:0000256" key="2">
    <source>
        <dbReference type="SAM" id="MobiDB-lite"/>
    </source>
</evidence>
<reference evidence="3 4" key="1">
    <citation type="submission" date="2012-12" db="EMBL/GenBank/DDBJ databases">
        <title>Whole genome shotgun sequence of Gordonia aichiensis NBRC 108223.</title>
        <authorList>
            <person name="Isaki-Nakamura S."/>
            <person name="Hosoyama A."/>
            <person name="Tsuchikane K."/>
            <person name="Ando Y."/>
            <person name="Baba S."/>
            <person name="Ohji S."/>
            <person name="Hamada M."/>
            <person name="Tamura T."/>
            <person name="Yamazoe A."/>
            <person name="Yamazaki S."/>
            <person name="Fujita N."/>
        </authorList>
    </citation>
    <scope>NUCLEOTIDE SEQUENCE [LARGE SCALE GENOMIC DNA]</scope>
    <source>
        <strain evidence="3 4">NBRC 108223</strain>
    </source>
</reference>
<sequence>MDLDDALDELYGCAPVDFVARRRELARSARAEGDAELAREISRARKPTRVAWLLNQWIRRSPTEFDPVLTVADELRQAQRRSSAGLLRELSARRQDVVREAMTRLRSFAADIGAPMSAALEREAIATLRAAIGDEQAAQLLQRGRAVSAMEYSGFGPAGLVALTDSAAPSDSAALSDSAEPITGRTVESADSSDDTSDGLTDTGDGESPAEVREREAREAELAAARAVLDRFAADVVSATAELDVAQRSLDDAEQSVANLADRVRRLRAELAGAEHELRFAQRVVDTAVTQRDAAVVALESASDGQMRARERLDALAGGADRSTSDLGGAPNT</sequence>
<organism evidence="3 4">
    <name type="scientific">Gordonia aichiensis NBRC 108223</name>
    <dbReference type="NCBI Taxonomy" id="1220583"/>
    <lineage>
        <taxon>Bacteria</taxon>
        <taxon>Bacillati</taxon>
        <taxon>Actinomycetota</taxon>
        <taxon>Actinomycetes</taxon>
        <taxon>Mycobacteriales</taxon>
        <taxon>Gordoniaceae</taxon>
        <taxon>Gordonia</taxon>
    </lineage>
</organism>
<dbReference type="OrthoDB" id="3541690at2"/>
<keyword evidence="4" id="KW-1185">Reference proteome</keyword>
<protein>
    <submittedName>
        <fullName evidence="3">Uncharacterized protein</fullName>
    </submittedName>
</protein>
<accession>L7KQL6</accession>
<dbReference type="STRING" id="1220583.GOACH_18_00970"/>
<evidence type="ECO:0000313" key="3">
    <source>
        <dbReference type="EMBL" id="GAC49973.1"/>
    </source>
</evidence>
<dbReference type="AlphaFoldDB" id="L7KQL6"/>